<organism evidence="7 8">
    <name type="scientific">Candidatus Thermofonsia Clade 1 bacterium</name>
    <dbReference type="NCBI Taxonomy" id="2364210"/>
    <lineage>
        <taxon>Bacteria</taxon>
        <taxon>Bacillati</taxon>
        <taxon>Chloroflexota</taxon>
        <taxon>Candidatus Thermofontia</taxon>
        <taxon>Candidatus Thermofonsia Clade 1</taxon>
    </lineage>
</organism>
<dbReference type="InterPro" id="IPR006059">
    <property type="entry name" value="SBP"/>
</dbReference>
<evidence type="ECO:0000256" key="1">
    <source>
        <dbReference type="ARBA" id="ARBA00004196"/>
    </source>
</evidence>
<evidence type="ECO:0000313" key="9">
    <source>
        <dbReference type="Proteomes" id="UP000229681"/>
    </source>
</evidence>
<dbReference type="Proteomes" id="UP000228947">
    <property type="component" value="Unassembled WGS sequence"/>
</dbReference>
<evidence type="ECO:0000256" key="4">
    <source>
        <dbReference type="ARBA" id="ARBA00022729"/>
    </source>
</evidence>
<dbReference type="Pfam" id="PF01547">
    <property type="entry name" value="SBP_bac_1"/>
    <property type="match status" value="1"/>
</dbReference>
<dbReference type="PANTHER" id="PTHR43649:SF31">
    <property type="entry name" value="SN-GLYCEROL-3-PHOSPHATE-BINDING PERIPLASMIC PROTEIN UGPB"/>
    <property type="match status" value="1"/>
</dbReference>
<dbReference type="Proteomes" id="UP000229681">
    <property type="component" value="Unassembled WGS sequence"/>
</dbReference>
<dbReference type="GO" id="GO:0030313">
    <property type="term" value="C:cell envelope"/>
    <property type="evidence" value="ECO:0007669"/>
    <property type="project" value="UniProtKB-SubCell"/>
</dbReference>
<gene>
    <name evidence="6" type="ORF">CUN49_02635</name>
    <name evidence="7" type="ORF">CUN50_00945</name>
</gene>
<dbReference type="SUPFAM" id="SSF53850">
    <property type="entry name" value="Periplasmic binding protein-like II"/>
    <property type="match status" value="1"/>
</dbReference>
<comment type="caution">
    <text evidence="7">The sequence shown here is derived from an EMBL/GenBank/DDBJ whole genome shotgun (WGS) entry which is preliminary data.</text>
</comment>
<sequence>MSRKVLFILFLAAAIALMPTLSNAQAQSRTVVTWFVGLGTGAQPAQIEAQNRAVEKFNASQNEIELKINIAASFEAAYDALATLFAAGDAPDIIGPVGFLGANSFADAWLDLQPFVEKYNYDLSQFPESLVNLYRTEEGLMGIPFAVFPSLIFYNKDLFDEAELPYPPSDFNQPYVLNGEEREWNWDTLADLAVELTVDANGLTPNDPGFDPNQIRQFGFIQQWALLRAELNTFGGHPVYDPELGKVVLPDYWREQLRWTYNGLWKRHFIPNATYEGSELLQPSAFASGNVAMARVPLWYTCCIGDLKSNWDLAVVPSYKGQYHVPTDADTFRITKASKNPDAAFKVLTYLLGEAAPELLLVYGGYPARPDLQEAATKLRQESFPSVTNWDIVPKSLAYAAAPHHEAFFPNFSKGMQRFADFRSQLYGDTGKDMDLEAEINKLEADLQAIVAEVVGR</sequence>
<proteinExistence type="inferred from homology"/>
<evidence type="ECO:0000313" key="8">
    <source>
        <dbReference type="Proteomes" id="UP000228947"/>
    </source>
</evidence>
<reference evidence="8 9" key="1">
    <citation type="submission" date="2017-11" db="EMBL/GenBank/DDBJ databases">
        <title>Evolution of Phototrophy in the Chloroflexi Phylum Driven by Horizontal Gene Transfer.</title>
        <authorList>
            <person name="Ward L.M."/>
            <person name="Hemp J."/>
            <person name="Shih P.M."/>
            <person name="Mcglynn S.E."/>
            <person name="Fischer W."/>
        </authorList>
    </citation>
    <scope>NUCLEOTIDE SEQUENCE [LARGE SCALE GENOMIC DNA]</scope>
    <source>
        <strain evidence="7">CP1_1M</strain>
        <strain evidence="6">JP3_13</strain>
    </source>
</reference>
<evidence type="ECO:0000256" key="2">
    <source>
        <dbReference type="ARBA" id="ARBA00008520"/>
    </source>
</evidence>
<evidence type="ECO:0000313" key="6">
    <source>
        <dbReference type="EMBL" id="PJF36991.1"/>
    </source>
</evidence>
<dbReference type="AlphaFoldDB" id="A0A2M8Q0G1"/>
<keyword evidence="4 5" id="KW-0732">Signal</keyword>
<accession>A0A2M8PHH9</accession>
<dbReference type="PANTHER" id="PTHR43649">
    <property type="entry name" value="ARABINOSE-BINDING PROTEIN-RELATED"/>
    <property type="match status" value="1"/>
</dbReference>
<protein>
    <submittedName>
        <fullName evidence="7">Sugar ABC transporter substrate-binding protein</fullName>
    </submittedName>
</protein>
<comment type="subcellular location">
    <subcellularLocation>
        <location evidence="1">Cell envelope</location>
    </subcellularLocation>
</comment>
<accession>A0A2M8Q0G1</accession>
<feature type="chain" id="PRO_5014562345" evidence="5">
    <location>
        <begin position="25"/>
        <end position="457"/>
    </location>
</feature>
<dbReference type="EMBL" id="PGTL01000002">
    <property type="protein sequence ID" value="PJF43297.1"/>
    <property type="molecule type" value="Genomic_DNA"/>
</dbReference>
<dbReference type="Gene3D" id="3.40.190.10">
    <property type="entry name" value="Periplasmic binding protein-like II"/>
    <property type="match status" value="1"/>
</dbReference>
<dbReference type="EMBL" id="PGTM01000020">
    <property type="protein sequence ID" value="PJF36991.1"/>
    <property type="molecule type" value="Genomic_DNA"/>
</dbReference>
<evidence type="ECO:0000313" key="7">
    <source>
        <dbReference type="EMBL" id="PJF43297.1"/>
    </source>
</evidence>
<comment type="similarity">
    <text evidence="2">Belongs to the bacterial solute-binding protein 1 family.</text>
</comment>
<dbReference type="InterPro" id="IPR050490">
    <property type="entry name" value="Bact_solute-bd_prot1"/>
</dbReference>
<evidence type="ECO:0000256" key="5">
    <source>
        <dbReference type="SAM" id="SignalP"/>
    </source>
</evidence>
<evidence type="ECO:0000256" key="3">
    <source>
        <dbReference type="ARBA" id="ARBA00022448"/>
    </source>
</evidence>
<name>A0A2M8Q0G1_9CHLR</name>
<keyword evidence="3" id="KW-0813">Transport</keyword>
<feature type="signal peptide" evidence="5">
    <location>
        <begin position="1"/>
        <end position="24"/>
    </location>
</feature>